<dbReference type="AlphaFoldDB" id="A0A8X7WI04"/>
<name>A0A8X7WI04_BRACI</name>
<keyword evidence="4" id="KW-1185">Reference proteome</keyword>
<comment type="caution">
    <text evidence="3">The sequence shown here is derived from an EMBL/GenBank/DDBJ whole genome shotgun (WGS) entry which is preliminary data.</text>
</comment>
<evidence type="ECO:0000313" key="4">
    <source>
        <dbReference type="Proteomes" id="UP000886595"/>
    </source>
</evidence>
<feature type="region of interest" description="Disordered" evidence="2">
    <location>
        <begin position="523"/>
        <end position="551"/>
    </location>
</feature>
<dbReference type="Proteomes" id="UP000886595">
    <property type="component" value="Unassembled WGS sequence"/>
</dbReference>
<dbReference type="InterPro" id="IPR043127">
    <property type="entry name" value="Sec-1-like_dom3a"/>
</dbReference>
<dbReference type="InterPro" id="IPR043154">
    <property type="entry name" value="Sec-1-like_dom1"/>
</dbReference>
<evidence type="ECO:0000256" key="2">
    <source>
        <dbReference type="SAM" id="MobiDB-lite"/>
    </source>
</evidence>
<proteinExistence type="inferred from homology"/>
<dbReference type="PANTHER" id="PTHR11679">
    <property type="entry name" value="VESICLE PROTEIN SORTING-ASSOCIATED"/>
    <property type="match status" value="1"/>
</dbReference>
<gene>
    <name evidence="3" type="ORF">Bca52824_000720</name>
</gene>
<evidence type="ECO:0000313" key="3">
    <source>
        <dbReference type="EMBL" id="KAG2329540.1"/>
    </source>
</evidence>
<dbReference type="Gene3D" id="1.25.40.60">
    <property type="match status" value="1"/>
</dbReference>
<feature type="compositionally biased region" description="Low complexity" evidence="2">
    <location>
        <begin position="541"/>
        <end position="551"/>
    </location>
</feature>
<dbReference type="Gene3D" id="3.40.50.1910">
    <property type="match status" value="1"/>
</dbReference>
<dbReference type="Pfam" id="PF00995">
    <property type="entry name" value="Sec1"/>
    <property type="match status" value="1"/>
</dbReference>
<dbReference type="OrthoDB" id="10251230at2759"/>
<dbReference type="Gene3D" id="3.90.830.10">
    <property type="entry name" value="Syntaxin Binding Protein 1, Chain A, domain 2"/>
    <property type="match status" value="1"/>
</dbReference>
<dbReference type="InterPro" id="IPR001619">
    <property type="entry name" value="Sec1-like"/>
</dbReference>
<organism evidence="3 4">
    <name type="scientific">Brassica carinata</name>
    <name type="common">Ethiopian mustard</name>
    <name type="synonym">Abyssinian cabbage</name>
    <dbReference type="NCBI Taxonomy" id="52824"/>
    <lineage>
        <taxon>Eukaryota</taxon>
        <taxon>Viridiplantae</taxon>
        <taxon>Streptophyta</taxon>
        <taxon>Embryophyta</taxon>
        <taxon>Tracheophyta</taxon>
        <taxon>Spermatophyta</taxon>
        <taxon>Magnoliopsida</taxon>
        <taxon>eudicotyledons</taxon>
        <taxon>Gunneridae</taxon>
        <taxon>Pentapetalae</taxon>
        <taxon>rosids</taxon>
        <taxon>malvids</taxon>
        <taxon>Brassicales</taxon>
        <taxon>Brassicaceae</taxon>
        <taxon>Brassiceae</taxon>
        <taxon>Brassica</taxon>
    </lineage>
</organism>
<evidence type="ECO:0000256" key="1">
    <source>
        <dbReference type="ARBA" id="ARBA00009884"/>
    </source>
</evidence>
<dbReference type="PIRSF" id="PIRSF005715">
    <property type="entry name" value="VPS45_Sec1"/>
    <property type="match status" value="1"/>
</dbReference>
<protein>
    <submittedName>
        <fullName evidence="3">Uncharacterized protein</fullName>
    </submittedName>
</protein>
<dbReference type="InterPro" id="IPR036045">
    <property type="entry name" value="Sec1-like_sf"/>
</dbReference>
<reference evidence="3 4" key="1">
    <citation type="submission" date="2020-02" db="EMBL/GenBank/DDBJ databases">
        <authorList>
            <person name="Ma Q."/>
            <person name="Huang Y."/>
            <person name="Song X."/>
            <person name="Pei D."/>
        </authorList>
    </citation>
    <scope>NUCLEOTIDE SEQUENCE [LARGE SCALE GENOMIC DNA]</scope>
    <source>
        <strain evidence="3">Sxm20200214</strain>
        <tissue evidence="3">Leaf</tissue>
    </source>
</reference>
<dbReference type="SUPFAM" id="SSF56815">
    <property type="entry name" value="Sec1/munc18-like (SM) proteins"/>
    <property type="match status" value="1"/>
</dbReference>
<dbReference type="GO" id="GO:0016192">
    <property type="term" value="P:vesicle-mediated transport"/>
    <property type="evidence" value="ECO:0007669"/>
    <property type="project" value="InterPro"/>
</dbReference>
<sequence length="617" mass="68727">MGNRKILEVTNKAMARLLNLRLKELECVSWMLNLNQPLDRSVECFKVLIYDDFCKDVLAPLISVKDLRRQRVTLQLPIHDNERKHVPTVAVYFVQPTETNIQRIIADVSTSLYDTFHLNFSSSIPRPLLENLASATLHSGSIESVYDQYLEFVTLEDNLFSLSQHSVYAQLNDPSGRNIEEIIEKIANGLFHVLATLGVVPVIRCPVGGPAEMVAFSLDTKLRHHLLTSKKNNLFLSSSFQQPRPLLCIFDRNFDLAVGIRHDFRYRPLVHDLLGLKLNGLIIPGAQENKIFLDSSDDPFWSANASLEFPQVASEIETQLNKYKEDVEEVSIRTSGLIGNNTKHLMDAVNLLPELTDRKQVIDKHTNVATFLLGEIKERSLDVYTTKENAMMMGGASRINLSDLLSVLKTKGTKMDKVRFAIMYLLSTDTLHQPDDLEAVELALREAQADTSAFQYLKKIKSLNNVSLAALSANSAASRSNIVDWAEMLYDQSINAVTAGVKDLLTGDHQQLAVARTVEALTEGKPNPETDSYLFLDPRASKSGSSGSTSHVKGSFREAIVFMVGGGNYIEYTSLQELSQQRQGTVKNIIYGATEILNATQLVEQLAILGQKMGLGS</sequence>
<accession>A0A8X7WI04</accession>
<dbReference type="EMBL" id="JAAMPC010000001">
    <property type="protein sequence ID" value="KAG2329540.1"/>
    <property type="molecule type" value="Genomic_DNA"/>
</dbReference>
<dbReference type="Gene3D" id="3.40.50.2060">
    <property type="match status" value="1"/>
</dbReference>
<comment type="similarity">
    <text evidence="1">Belongs to the STXBP/unc-18/SEC1 family.</text>
</comment>
<dbReference type="InterPro" id="IPR027482">
    <property type="entry name" value="Sec1-like_dom2"/>
</dbReference>